<evidence type="ECO:0000313" key="3">
    <source>
        <dbReference type="EMBL" id="HDY58723.1"/>
    </source>
</evidence>
<dbReference type="PANTHER" id="PTHR10098:SF108">
    <property type="entry name" value="TETRATRICOPEPTIDE REPEAT PROTEIN 28"/>
    <property type="match status" value="1"/>
</dbReference>
<accession>A0A7V0Z4Z5</accession>
<organism evidence="3">
    <name type="scientific">candidate division WOR-3 bacterium</name>
    <dbReference type="NCBI Taxonomy" id="2052148"/>
    <lineage>
        <taxon>Bacteria</taxon>
        <taxon>Bacteria division WOR-3</taxon>
    </lineage>
</organism>
<evidence type="ECO:0000256" key="1">
    <source>
        <dbReference type="SAM" id="Coils"/>
    </source>
</evidence>
<keyword evidence="1" id="KW-0175">Coiled coil</keyword>
<dbReference type="PANTHER" id="PTHR10098">
    <property type="entry name" value="RAPSYN-RELATED"/>
    <property type="match status" value="1"/>
</dbReference>
<dbReference type="InterPro" id="IPR024983">
    <property type="entry name" value="CHAT_dom"/>
</dbReference>
<dbReference type="AlphaFoldDB" id="A0A7V0Z4Z5"/>
<dbReference type="Gene3D" id="1.25.40.10">
    <property type="entry name" value="Tetratricopeptide repeat domain"/>
    <property type="match status" value="3"/>
</dbReference>
<sequence length="969" mass="111502">MILSELHKLHMIVEKDTNAIKYIRKAISIIRGEMVFEDEPIYAEEFEQAIRLAMPNIEELEPLFFNGPDSVIQPFYTDTLNLFILTEKNFRALGIPEDSLRLYIRWWQKDRDSLNAFSNIAIAFERLGKIDSAKYFINLADSVYIIEKKYYERGLFYLALYKTIRNPETMIRAVSSFKNIQGDKEVDWCIKNFIADLPEHYTEIEDFSKAKQVFEFFGSFYKENPIELEYENLRRLIPMFNFTGLNALGMGDIELSIKAFELYRIFSRRLGADLDFTTACNNLGLACRVQGDFDRAITLLREGLKFTEEIAPNDFVGSGFLKGNIAWTYFNMQILDSAEVYFRRAKAPLESLWQNEQRIQLHGQEVLAFGYAGLGFVNMARKKWDKALNNFFECIKYADYAGNTFNRSAFGLVYELIGEVYLELNEYDSALIYLTQSMEYLGQKKEGLLSLEQVFFPSVTMWVMSTRGRIFELKGKNDEAIKYYDLSIEILEKFRSTVKGEEKRINFLMDKMKLYEKMITLLLKMGKYARAFHYVERAKARVLLELLETKMIELPAPEDKNILFERKKIEDRIKNLKEELQKSEGDNEEKNKDLIKNLRSALNSYDSLLSRVEREKPELASLINVNPVSLSGVQQELNKDLTVLEYYFTDTSLFCFVITKNALKTTETKIDMNTLSNLINYLRSAIMNVDEDIYAEPSMELYKILIAPVAKDLKTEDLIIIPHGLLHYVPFSALMDSNGSFMIDKYNIGYLPSASILRYCLEKKDKPKKSIVAFGNPEFEDPKLSLPSAEEEVKEIGKYYNNPLIFLKKEATEDKCHVFAPGYTIIHFACHGEFNRTDPLSSALLLSRGMDIVDDGRLEASEIYGIDLENTRLVVLSACESGLSRITKGDEITGLIRGFIYAGAPTIIASLWKVSDVSTGKLMSSFYNKLNNGLYPAKALGDAERELKKSGDFSHPFFWAPFGLYGYGQ</sequence>
<name>A0A7V0Z4Z5_UNCW3</name>
<dbReference type="EMBL" id="DSKY01000012">
    <property type="protein sequence ID" value="HDY58723.1"/>
    <property type="molecule type" value="Genomic_DNA"/>
</dbReference>
<feature type="coiled-coil region" evidence="1">
    <location>
        <begin position="566"/>
        <end position="615"/>
    </location>
</feature>
<proteinExistence type="predicted"/>
<dbReference type="InterPro" id="IPR019734">
    <property type="entry name" value="TPR_rpt"/>
</dbReference>
<reference evidence="3" key="1">
    <citation type="journal article" date="2020" name="mSystems">
        <title>Genome- and Community-Level Interaction Insights into Carbon Utilization and Element Cycling Functions of Hydrothermarchaeota in Hydrothermal Sediment.</title>
        <authorList>
            <person name="Zhou Z."/>
            <person name="Liu Y."/>
            <person name="Xu W."/>
            <person name="Pan J."/>
            <person name="Luo Z.H."/>
            <person name="Li M."/>
        </authorList>
    </citation>
    <scope>NUCLEOTIDE SEQUENCE [LARGE SCALE GENOMIC DNA]</scope>
    <source>
        <strain evidence="3">SpSt-258</strain>
    </source>
</reference>
<dbReference type="Pfam" id="PF12770">
    <property type="entry name" value="CHAT"/>
    <property type="match status" value="1"/>
</dbReference>
<dbReference type="SMART" id="SM00028">
    <property type="entry name" value="TPR"/>
    <property type="match status" value="4"/>
</dbReference>
<gene>
    <name evidence="3" type="ORF">ENP86_04130</name>
</gene>
<evidence type="ECO:0000259" key="2">
    <source>
        <dbReference type="Pfam" id="PF12770"/>
    </source>
</evidence>
<feature type="domain" description="CHAT" evidence="2">
    <location>
        <begin position="697"/>
        <end position="966"/>
    </location>
</feature>
<dbReference type="InterPro" id="IPR011990">
    <property type="entry name" value="TPR-like_helical_dom_sf"/>
</dbReference>
<comment type="caution">
    <text evidence="3">The sequence shown here is derived from an EMBL/GenBank/DDBJ whole genome shotgun (WGS) entry which is preliminary data.</text>
</comment>
<protein>
    <submittedName>
        <fullName evidence="3">CHAT domain-containing protein</fullName>
    </submittedName>
</protein>
<dbReference type="SUPFAM" id="SSF48452">
    <property type="entry name" value="TPR-like"/>
    <property type="match status" value="2"/>
</dbReference>
<dbReference type="Pfam" id="PF13374">
    <property type="entry name" value="TPR_10"/>
    <property type="match status" value="1"/>
</dbReference>